<dbReference type="Gene3D" id="2.40.440.10">
    <property type="entry name" value="L,D-transpeptidase catalytic domain-like"/>
    <property type="match status" value="1"/>
</dbReference>
<evidence type="ECO:0000256" key="6">
    <source>
        <dbReference type="ARBA" id="ARBA00023316"/>
    </source>
</evidence>
<dbReference type="GO" id="GO:0071555">
    <property type="term" value="P:cell wall organization"/>
    <property type="evidence" value="ECO:0007669"/>
    <property type="project" value="UniProtKB-UniRule"/>
</dbReference>
<dbReference type="PANTHER" id="PTHR41533">
    <property type="entry name" value="L,D-TRANSPEPTIDASE HI_1667-RELATED"/>
    <property type="match status" value="1"/>
</dbReference>
<dbReference type="GO" id="GO:0008360">
    <property type="term" value="P:regulation of cell shape"/>
    <property type="evidence" value="ECO:0007669"/>
    <property type="project" value="UniProtKB-UniRule"/>
</dbReference>
<comment type="similarity">
    <text evidence="2">Belongs to the YkuD family.</text>
</comment>
<keyword evidence="5 7" id="KW-0573">Peptidoglycan synthesis</keyword>
<dbReference type="SUPFAM" id="SSF141523">
    <property type="entry name" value="L,D-transpeptidase catalytic domain-like"/>
    <property type="match status" value="1"/>
</dbReference>
<dbReference type="UniPathway" id="UPA00219"/>
<dbReference type="Pfam" id="PF01471">
    <property type="entry name" value="PG_binding_1"/>
    <property type="match status" value="1"/>
</dbReference>
<keyword evidence="4 7" id="KW-0133">Cell shape</keyword>
<dbReference type="Pfam" id="PF03734">
    <property type="entry name" value="YkuD"/>
    <property type="match status" value="1"/>
</dbReference>
<organism evidence="9 10">
    <name type="scientific">Sediminibacterium goheungense</name>
    <dbReference type="NCBI Taxonomy" id="1086393"/>
    <lineage>
        <taxon>Bacteria</taxon>
        <taxon>Pseudomonadati</taxon>
        <taxon>Bacteroidota</taxon>
        <taxon>Chitinophagia</taxon>
        <taxon>Chitinophagales</taxon>
        <taxon>Chitinophagaceae</taxon>
        <taxon>Sediminibacterium</taxon>
    </lineage>
</organism>
<dbReference type="InterPro" id="IPR045380">
    <property type="entry name" value="LD_TPept_scaffold_dom"/>
</dbReference>
<dbReference type="AlphaFoldDB" id="A0A4R6IXL1"/>
<evidence type="ECO:0000256" key="7">
    <source>
        <dbReference type="PROSITE-ProRule" id="PRU01373"/>
    </source>
</evidence>
<dbReference type="Pfam" id="PF20142">
    <property type="entry name" value="Scaffold"/>
    <property type="match status" value="1"/>
</dbReference>
<evidence type="ECO:0000256" key="5">
    <source>
        <dbReference type="ARBA" id="ARBA00022984"/>
    </source>
</evidence>
<comment type="caution">
    <text evidence="9">The sequence shown here is derived from an EMBL/GenBank/DDBJ whole genome shotgun (WGS) entry which is preliminary data.</text>
</comment>
<gene>
    <name evidence="9" type="ORF">BC659_2025</name>
</gene>
<feature type="domain" description="L,D-TPase catalytic" evidence="8">
    <location>
        <begin position="317"/>
        <end position="478"/>
    </location>
</feature>
<dbReference type="InterPro" id="IPR036366">
    <property type="entry name" value="PGBDSf"/>
</dbReference>
<proteinExistence type="inferred from homology"/>
<dbReference type="Gene3D" id="1.10.101.10">
    <property type="entry name" value="PGBD-like superfamily/PGBD"/>
    <property type="match status" value="1"/>
</dbReference>
<protein>
    <submittedName>
        <fullName evidence="9">Murein L,D-transpeptidase YcbB/YkuD</fullName>
    </submittedName>
</protein>
<dbReference type="CDD" id="cd16913">
    <property type="entry name" value="YkuD_like"/>
    <property type="match status" value="1"/>
</dbReference>
<dbReference type="GO" id="GO:0016740">
    <property type="term" value="F:transferase activity"/>
    <property type="evidence" value="ECO:0007669"/>
    <property type="project" value="UniProtKB-KW"/>
</dbReference>
<dbReference type="GO" id="GO:0004180">
    <property type="term" value="F:carboxypeptidase activity"/>
    <property type="evidence" value="ECO:0007669"/>
    <property type="project" value="UniProtKB-ARBA"/>
</dbReference>
<dbReference type="InterPro" id="IPR005490">
    <property type="entry name" value="LD_TPept_cat_dom"/>
</dbReference>
<dbReference type="GO" id="GO:0009252">
    <property type="term" value="P:peptidoglycan biosynthetic process"/>
    <property type="evidence" value="ECO:0007669"/>
    <property type="project" value="UniProtKB-UniPathway"/>
</dbReference>
<dbReference type="SUPFAM" id="SSF47090">
    <property type="entry name" value="PGBD-like"/>
    <property type="match status" value="1"/>
</dbReference>
<name>A0A4R6IXL1_9BACT</name>
<dbReference type="PANTHER" id="PTHR41533:SF2">
    <property type="entry name" value="BLR7131 PROTEIN"/>
    <property type="match status" value="1"/>
</dbReference>
<dbReference type="InterPro" id="IPR002477">
    <property type="entry name" value="Peptidoglycan-bd-like"/>
</dbReference>
<keyword evidence="3" id="KW-0808">Transferase</keyword>
<evidence type="ECO:0000259" key="8">
    <source>
        <dbReference type="PROSITE" id="PS52029"/>
    </source>
</evidence>
<dbReference type="InterPro" id="IPR036365">
    <property type="entry name" value="PGBD-like_sf"/>
</dbReference>
<dbReference type="InterPro" id="IPR052905">
    <property type="entry name" value="LD-transpeptidase_YkuD-like"/>
</dbReference>
<dbReference type="Proteomes" id="UP000295741">
    <property type="component" value="Unassembled WGS sequence"/>
</dbReference>
<keyword evidence="6 7" id="KW-0961">Cell wall biogenesis/degradation</keyword>
<evidence type="ECO:0000256" key="3">
    <source>
        <dbReference type="ARBA" id="ARBA00022679"/>
    </source>
</evidence>
<reference evidence="9 10" key="1">
    <citation type="submission" date="2019-03" db="EMBL/GenBank/DDBJ databases">
        <title>Genomic Encyclopedia of Archaeal and Bacterial Type Strains, Phase II (KMG-II): from individual species to whole genera.</title>
        <authorList>
            <person name="Goeker M."/>
        </authorList>
    </citation>
    <scope>NUCLEOTIDE SEQUENCE [LARGE SCALE GENOMIC DNA]</scope>
    <source>
        <strain evidence="9 10">DSM 28323</strain>
    </source>
</reference>
<evidence type="ECO:0000256" key="1">
    <source>
        <dbReference type="ARBA" id="ARBA00004752"/>
    </source>
</evidence>
<feature type="active site" description="Proton donor/acceptor" evidence="7">
    <location>
        <position position="431"/>
    </location>
</feature>
<dbReference type="InterPro" id="IPR038063">
    <property type="entry name" value="Transpep_catalytic_dom"/>
</dbReference>
<evidence type="ECO:0000313" key="9">
    <source>
        <dbReference type="EMBL" id="TDO26716.1"/>
    </source>
</evidence>
<dbReference type="PROSITE" id="PS52029">
    <property type="entry name" value="LD_TPASE"/>
    <property type="match status" value="1"/>
</dbReference>
<evidence type="ECO:0000256" key="2">
    <source>
        <dbReference type="ARBA" id="ARBA00005992"/>
    </source>
</evidence>
<comment type="pathway">
    <text evidence="1 7">Cell wall biogenesis; peptidoglycan biosynthesis.</text>
</comment>
<dbReference type="RefSeq" id="WP_133474599.1">
    <property type="nucleotide sequence ID" value="NZ_SNWP01000011.1"/>
</dbReference>
<evidence type="ECO:0000313" key="10">
    <source>
        <dbReference type="Proteomes" id="UP000295741"/>
    </source>
</evidence>
<accession>A0A4R6IXL1</accession>
<evidence type="ECO:0000256" key="4">
    <source>
        <dbReference type="ARBA" id="ARBA00022960"/>
    </source>
</evidence>
<sequence length="529" mass="60541">MSKALIISSICLALLYASCKNGKSRKPVIRDTSITAVTSFNNLFFDSTRLSAFLKNHSQYENFTAQFHDFYKDRNYAYAWFDSTGLAEQALNFNNLQQNYITSFSDSSIYNPLLDSLLQSIQQNNPKRKPAESQVLETELLLTGQFFQYAAKVYKGSDIDASELGWFIPRKKIDVHALLDSAILYKSAEAYAPQNSQYRRLQEFVQKYSRLSKETGFDSIPALPKSLRKGDSAEVIVTIKKHLELLGDLSSNDGSPTFDTTLVLATKKYQQRMGLTVDGIIGNKMIAELNVPMKQRLRQILINLERLRWMPPEKDTNYILVNIPEFMMHVYDSGKLQFNINVIVGTSANSTVIFNDKLQYIVFSPYWNVPESIVRGEILPGIKKNPNYLAKHNMEIVKSGTVPVIRQNPGGANSLGLVKFLFPNNYNIYFHDTPNRNLFSQSSRSFSHGCIRVGEPKKLAQYLLRTDSSWTSQKIDSAMHLKKEKWVPLKKSIPVFIVYFTAWVDQNGQLNFRKDIYKHDEKMAVKLFR</sequence>
<dbReference type="EMBL" id="SNWP01000011">
    <property type="protein sequence ID" value="TDO26716.1"/>
    <property type="molecule type" value="Genomic_DNA"/>
</dbReference>
<feature type="active site" description="Nucleophile" evidence="7">
    <location>
        <position position="450"/>
    </location>
</feature>
<keyword evidence="10" id="KW-1185">Reference proteome</keyword>
<dbReference type="OrthoDB" id="9778545at2"/>